<feature type="domain" description="Secretion system C-terminal sorting" evidence="1">
    <location>
        <begin position="34"/>
        <end position="113"/>
    </location>
</feature>
<feature type="non-terminal residue" evidence="2">
    <location>
        <position position="1"/>
    </location>
</feature>
<dbReference type="Pfam" id="PF18962">
    <property type="entry name" value="Por_Secre_tail"/>
    <property type="match status" value="1"/>
</dbReference>
<gene>
    <name evidence="2" type="ORF">METZ01_LOCUS271442</name>
</gene>
<organism evidence="2">
    <name type="scientific">marine metagenome</name>
    <dbReference type="NCBI Taxonomy" id="408172"/>
    <lineage>
        <taxon>unclassified sequences</taxon>
        <taxon>metagenomes</taxon>
        <taxon>ecological metagenomes</taxon>
    </lineage>
</organism>
<dbReference type="EMBL" id="UINC01077969">
    <property type="protein sequence ID" value="SVC18588.1"/>
    <property type="molecule type" value="Genomic_DNA"/>
</dbReference>
<sequence>PAKSAVVYTNQEWVLSTKNQDPKFPEKFQILSAYPNPFNGQIQFNISIPDGIIGSISIFDLSGRLIKSFDKSLLSEGSHILIWSGDSQDGKPLSSGVYLVSVKSKFGRTTQKILYLK</sequence>
<protein>
    <recommendedName>
        <fullName evidence="1">Secretion system C-terminal sorting domain-containing protein</fullName>
    </recommendedName>
</protein>
<evidence type="ECO:0000259" key="1">
    <source>
        <dbReference type="Pfam" id="PF18962"/>
    </source>
</evidence>
<evidence type="ECO:0000313" key="2">
    <source>
        <dbReference type="EMBL" id="SVC18588.1"/>
    </source>
</evidence>
<dbReference type="AlphaFoldDB" id="A0A382K2X1"/>
<accession>A0A382K2X1</accession>
<proteinExistence type="predicted"/>
<reference evidence="2" key="1">
    <citation type="submission" date="2018-05" db="EMBL/GenBank/DDBJ databases">
        <authorList>
            <person name="Lanie J.A."/>
            <person name="Ng W.-L."/>
            <person name="Kazmierczak K.M."/>
            <person name="Andrzejewski T.M."/>
            <person name="Davidsen T.M."/>
            <person name="Wayne K.J."/>
            <person name="Tettelin H."/>
            <person name="Glass J.I."/>
            <person name="Rusch D."/>
            <person name="Podicherti R."/>
            <person name="Tsui H.-C.T."/>
            <person name="Winkler M.E."/>
        </authorList>
    </citation>
    <scope>NUCLEOTIDE SEQUENCE</scope>
</reference>
<dbReference type="InterPro" id="IPR026444">
    <property type="entry name" value="Secre_tail"/>
</dbReference>
<name>A0A382K2X1_9ZZZZ</name>
<dbReference type="NCBIfam" id="TIGR04183">
    <property type="entry name" value="Por_Secre_tail"/>
    <property type="match status" value="1"/>
</dbReference>
<dbReference type="Gene3D" id="2.60.40.4070">
    <property type="match status" value="1"/>
</dbReference>